<sequence>MFIENFSQVESPLRRLTREDLDWDWDQTCADAFHKLRRIVGEEITLKKLDYDKEAGRIKLSVDSSYIAAGAVPTQEDKEGKR</sequence>
<dbReference type="OrthoDB" id="2286242at2759"/>
<accession>A0A9Q3K9R4</accession>
<evidence type="ECO:0000313" key="2">
    <source>
        <dbReference type="Proteomes" id="UP000765509"/>
    </source>
</evidence>
<reference evidence="1" key="1">
    <citation type="submission" date="2021-03" db="EMBL/GenBank/DDBJ databases">
        <title>Draft genome sequence of rust myrtle Austropuccinia psidii MF-1, a brazilian biotype.</title>
        <authorList>
            <person name="Quecine M.C."/>
            <person name="Pachon D.M.R."/>
            <person name="Bonatelli M.L."/>
            <person name="Correr F.H."/>
            <person name="Franceschini L.M."/>
            <person name="Leite T.F."/>
            <person name="Margarido G.R.A."/>
            <person name="Almeida C.A."/>
            <person name="Ferrarezi J.A."/>
            <person name="Labate C.A."/>
        </authorList>
    </citation>
    <scope>NUCLEOTIDE SEQUENCE</scope>
    <source>
        <strain evidence="1">MF-1</strain>
    </source>
</reference>
<dbReference type="InterPro" id="IPR043502">
    <property type="entry name" value="DNA/RNA_pol_sf"/>
</dbReference>
<dbReference type="Proteomes" id="UP000765509">
    <property type="component" value="Unassembled WGS sequence"/>
</dbReference>
<name>A0A9Q3K9R4_9BASI</name>
<evidence type="ECO:0008006" key="3">
    <source>
        <dbReference type="Google" id="ProtNLM"/>
    </source>
</evidence>
<organism evidence="1 2">
    <name type="scientific">Austropuccinia psidii MF-1</name>
    <dbReference type="NCBI Taxonomy" id="1389203"/>
    <lineage>
        <taxon>Eukaryota</taxon>
        <taxon>Fungi</taxon>
        <taxon>Dikarya</taxon>
        <taxon>Basidiomycota</taxon>
        <taxon>Pucciniomycotina</taxon>
        <taxon>Pucciniomycetes</taxon>
        <taxon>Pucciniales</taxon>
        <taxon>Sphaerophragmiaceae</taxon>
        <taxon>Austropuccinia</taxon>
    </lineage>
</organism>
<evidence type="ECO:0000313" key="1">
    <source>
        <dbReference type="EMBL" id="MBW0577498.1"/>
    </source>
</evidence>
<proteinExistence type="predicted"/>
<dbReference type="InterPro" id="IPR043128">
    <property type="entry name" value="Rev_trsase/Diguanyl_cyclase"/>
</dbReference>
<protein>
    <recommendedName>
        <fullName evidence="3">Reverse transcriptase/retrotransposon-derived protein RNase H-like domain-containing protein</fullName>
    </recommendedName>
</protein>
<dbReference type="EMBL" id="AVOT02100753">
    <property type="protein sequence ID" value="MBW0577498.1"/>
    <property type="molecule type" value="Genomic_DNA"/>
</dbReference>
<gene>
    <name evidence="1" type="ORF">O181_117213</name>
</gene>
<dbReference type="Gene3D" id="3.30.70.270">
    <property type="match status" value="1"/>
</dbReference>
<comment type="caution">
    <text evidence="1">The sequence shown here is derived from an EMBL/GenBank/DDBJ whole genome shotgun (WGS) entry which is preliminary data.</text>
</comment>
<dbReference type="SUPFAM" id="SSF56672">
    <property type="entry name" value="DNA/RNA polymerases"/>
    <property type="match status" value="1"/>
</dbReference>
<keyword evidence="2" id="KW-1185">Reference proteome</keyword>
<dbReference type="AlphaFoldDB" id="A0A9Q3K9R4"/>